<dbReference type="NCBIfam" id="TIGR01727">
    <property type="entry name" value="oligo_HPY"/>
    <property type="match status" value="1"/>
</dbReference>
<dbReference type="FunFam" id="3.40.50.300:FF:000016">
    <property type="entry name" value="Oligopeptide ABC transporter ATP-binding component"/>
    <property type="match status" value="1"/>
</dbReference>
<evidence type="ECO:0000256" key="7">
    <source>
        <dbReference type="ARBA" id="ARBA00023136"/>
    </source>
</evidence>
<evidence type="ECO:0000313" key="10">
    <source>
        <dbReference type="Proteomes" id="UP000708298"/>
    </source>
</evidence>
<dbReference type="InterPro" id="IPR013563">
    <property type="entry name" value="Oligopep_ABC_C"/>
</dbReference>
<feature type="domain" description="ABC transporter" evidence="8">
    <location>
        <begin position="10"/>
        <end position="259"/>
    </location>
</feature>
<comment type="subcellular location">
    <subcellularLocation>
        <location evidence="1">Cell inner membrane</location>
        <topology evidence="1">Peripheral membrane protein</topology>
    </subcellularLocation>
</comment>
<name>A0A963YVN7_9PROT</name>
<dbReference type="SUPFAM" id="SSF52540">
    <property type="entry name" value="P-loop containing nucleoside triphosphate hydrolases"/>
    <property type="match status" value="1"/>
</dbReference>
<keyword evidence="7" id="KW-0472">Membrane</keyword>
<evidence type="ECO:0000256" key="4">
    <source>
        <dbReference type="ARBA" id="ARBA00022475"/>
    </source>
</evidence>
<dbReference type="Pfam" id="PF08352">
    <property type="entry name" value="oligo_HPY"/>
    <property type="match status" value="1"/>
</dbReference>
<dbReference type="InterPro" id="IPR017871">
    <property type="entry name" value="ABC_transporter-like_CS"/>
</dbReference>
<comment type="caution">
    <text evidence="9">The sequence shown here is derived from an EMBL/GenBank/DDBJ whole genome shotgun (WGS) entry which is preliminary data.</text>
</comment>
<evidence type="ECO:0000313" key="9">
    <source>
        <dbReference type="EMBL" id="MCB8877993.1"/>
    </source>
</evidence>
<keyword evidence="6 9" id="KW-0067">ATP-binding</keyword>
<dbReference type="PROSITE" id="PS50893">
    <property type="entry name" value="ABC_TRANSPORTER_2"/>
    <property type="match status" value="1"/>
</dbReference>
<gene>
    <name evidence="9" type="ORF">ASILVAE211_22580</name>
</gene>
<dbReference type="Gene3D" id="3.40.50.300">
    <property type="entry name" value="P-loop containing nucleotide triphosphate hydrolases"/>
    <property type="match status" value="1"/>
</dbReference>
<evidence type="ECO:0000259" key="8">
    <source>
        <dbReference type="PROSITE" id="PS50893"/>
    </source>
</evidence>
<dbReference type="PANTHER" id="PTHR43297">
    <property type="entry name" value="OLIGOPEPTIDE TRANSPORT ATP-BINDING PROTEIN APPD"/>
    <property type="match status" value="1"/>
</dbReference>
<dbReference type="EMBL" id="JAESVB010000021">
    <property type="protein sequence ID" value="MCB8877993.1"/>
    <property type="molecule type" value="Genomic_DNA"/>
</dbReference>
<keyword evidence="5" id="KW-0547">Nucleotide-binding</keyword>
<evidence type="ECO:0000256" key="2">
    <source>
        <dbReference type="ARBA" id="ARBA00005417"/>
    </source>
</evidence>
<dbReference type="SMART" id="SM00382">
    <property type="entry name" value="AAA"/>
    <property type="match status" value="1"/>
</dbReference>
<keyword evidence="4" id="KW-1003">Cell membrane</keyword>
<dbReference type="InterPro" id="IPR050388">
    <property type="entry name" value="ABC_Ni/Peptide_Import"/>
</dbReference>
<proteinExistence type="inferred from homology"/>
<evidence type="ECO:0000256" key="3">
    <source>
        <dbReference type="ARBA" id="ARBA00022448"/>
    </source>
</evidence>
<dbReference type="Pfam" id="PF00005">
    <property type="entry name" value="ABC_tran"/>
    <property type="match status" value="1"/>
</dbReference>
<evidence type="ECO:0000256" key="6">
    <source>
        <dbReference type="ARBA" id="ARBA00022840"/>
    </source>
</evidence>
<evidence type="ECO:0000256" key="1">
    <source>
        <dbReference type="ARBA" id="ARBA00004417"/>
    </source>
</evidence>
<dbReference type="PANTHER" id="PTHR43297:SF2">
    <property type="entry name" value="DIPEPTIDE TRANSPORT ATP-BINDING PROTEIN DPPD"/>
    <property type="match status" value="1"/>
</dbReference>
<dbReference type="InterPro" id="IPR003593">
    <property type="entry name" value="AAA+_ATPase"/>
</dbReference>
<sequence>MPVLAPLLTVRRLSLAFALPQGGRASVLDGLSLDIAPQEALALVGESGSGKSVFALALLRLLDRHAEITDGEIRIEGEDLLHASDKRMQDLRGKTLAIIFQNPASSLNPIRRIGRQIADVLLAHGERSADAARRRAVQMLARVGIQDAARRANAYPFELSGGMKQRVMIALALAASPRLLIADEATTGLDVTTQAMVMDLIHEQARANNMATLLITHDLALAAERCDRIAVIHAGQLVESAPAARLLTAARHPYTRALLTATPHAGSTLANLRAIPGQAPDTAAADLPACRYYARCDRRTELCKSLPPMQTASSNGAHVVACHHPL</sequence>
<dbReference type="GO" id="GO:0015833">
    <property type="term" value="P:peptide transport"/>
    <property type="evidence" value="ECO:0007669"/>
    <property type="project" value="InterPro"/>
</dbReference>
<dbReference type="Proteomes" id="UP000708298">
    <property type="component" value="Unassembled WGS sequence"/>
</dbReference>
<dbReference type="InterPro" id="IPR027417">
    <property type="entry name" value="P-loop_NTPase"/>
</dbReference>
<comment type="similarity">
    <text evidence="2">Belongs to the ABC transporter superfamily.</text>
</comment>
<protein>
    <submittedName>
        <fullName evidence="9">ABC transporter ATP-binding protein</fullName>
    </submittedName>
</protein>
<dbReference type="GO" id="GO:0005524">
    <property type="term" value="F:ATP binding"/>
    <property type="evidence" value="ECO:0007669"/>
    <property type="project" value="UniProtKB-KW"/>
</dbReference>
<keyword evidence="10" id="KW-1185">Reference proteome</keyword>
<dbReference type="GO" id="GO:0055085">
    <property type="term" value="P:transmembrane transport"/>
    <property type="evidence" value="ECO:0007669"/>
    <property type="project" value="UniProtKB-ARBA"/>
</dbReference>
<dbReference type="GO" id="GO:0016887">
    <property type="term" value="F:ATP hydrolysis activity"/>
    <property type="evidence" value="ECO:0007669"/>
    <property type="project" value="InterPro"/>
</dbReference>
<keyword evidence="3" id="KW-0813">Transport</keyword>
<dbReference type="AlphaFoldDB" id="A0A963YVN7"/>
<dbReference type="RefSeq" id="WP_227323639.1">
    <property type="nucleotide sequence ID" value="NZ_JAESVB010000021.1"/>
</dbReference>
<reference evidence="9" key="1">
    <citation type="journal article" date="2021" name="Microorganisms">
        <title>Acidisoma silvae sp. nov. and Acidisomacellulosilytica sp. nov., Two Acidophilic Bacteria Isolated from Decaying Wood, Hydrolyzing Cellulose and Producing Poly-3-hydroxybutyrate.</title>
        <authorList>
            <person name="Mieszkin S."/>
            <person name="Pouder E."/>
            <person name="Uroz S."/>
            <person name="Simon-Colin C."/>
            <person name="Alain K."/>
        </authorList>
    </citation>
    <scope>NUCLEOTIDE SEQUENCE</scope>
    <source>
        <strain evidence="9">HW T2.11</strain>
    </source>
</reference>
<reference evidence="9" key="2">
    <citation type="submission" date="2021-01" db="EMBL/GenBank/DDBJ databases">
        <authorList>
            <person name="Mieszkin S."/>
            <person name="Pouder E."/>
            <person name="Alain K."/>
        </authorList>
    </citation>
    <scope>NUCLEOTIDE SEQUENCE</scope>
    <source>
        <strain evidence="9">HW T2.11</strain>
    </source>
</reference>
<accession>A0A963YVN7</accession>
<dbReference type="GO" id="GO:0005886">
    <property type="term" value="C:plasma membrane"/>
    <property type="evidence" value="ECO:0007669"/>
    <property type="project" value="UniProtKB-SubCell"/>
</dbReference>
<organism evidence="9 10">
    <name type="scientific">Acidisoma silvae</name>
    <dbReference type="NCBI Taxonomy" id="2802396"/>
    <lineage>
        <taxon>Bacteria</taxon>
        <taxon>Pseudomonadati</taxon>
        <taxon>Pseudomonadota</taxon>
        <taxon>Alphaproteobacteria</taxon>
        <taxon>Acetobacterales</taxon>
        <taxon>Acidocellaceae</taxon>
        <taxon>Acidisoma</taxon>
    </lineage>
</organism>
<dbReference type="InterPro" id="IPR003439">
    <property type="entry name" value="ABC_transporter-like_ATP-bd"/>
</dbReference>
<evidence type="ECO:0000256" key="5">
    <source>
        <dbReference type="ARBA" id="ARBA00022741"/>
    </source>
</evidence>
<dbReference type="CDD" id="cd03257">
    <property type="entry name" value="ABC_NikE_OppD_transporters"/>
    <property type="match status" value="1"/>
</dbReference>
<dbReference type="PROSITE" id="PS00211">
    <property type="entry name" value="ABC_TRANSPORTER_1"/>
    <property type="match status" value="1"/>
</dbReference>